<protein>
    <submittedName>
        <fullName evidence="1">Uncharacterized protein</fullName>
    </submittedName>
</protein>
<dbReference type="Proteomes" id="UP000322667">
    <property type="component" value="Chromosome D10"/>
</dbReference>
<name>A0A5D2JA25_GOSTO</name>
<sequence length="115" mass="13588">MVDCCSARDIWWPQPTKKSHKCLISARYTDMERVFFLKMKQRSRPHHFGGGLSPKNQCQSLPQLSRRGWAPNQLILQRPTHDGKQPYQKSRILLLILCECRIFKKNTILPNNQLW</sequence>
<evidence type="ECO:0000313" key="1">
    <source>
        <dbReference type="EMBL" id="TYH50903.1"/>
    </source>
</evidence>
<evidence type="ECO:0000313" key="2">
    <source>
        <dbReference type="Proteomes" id="UP000322667"/>
    </source>
</evidence>
<dbReference type="EMBL" id="CM017632">
    <property type="protein sequence ID" value="TYH50903.1"/>
    <property type="molecule type" value="Genomic_DNA"/>
</dbReference>
<keyword evidence="2" id="KW-1185">Reference proteome</keyword>
<reference evidence="1 2" key="1">
    <citation type="submission" date="2019-07" db="EMBL/GenBank/DDBJ databases">
        <title>WGS assembly of Gossypium tomentosum.</title>
        <authorList>
            <person name="Chen Z.J."/>
            <person name="Sreedasyam A."/>
            <person name="Ando A."/>
            <person name="Song Q."/>
            <person name="De L."/>
            <person name="Hulse-Kemp A."/>
            <person name="Ding M."/>
            <person name="Ye W."/>
            <person name="Kirkbride R."/>
            <person name="Jenkins J."/>
            <person name="Plott C."/>
            <person name="Lovell J."/>
            <person name="Lin Y.-M."/>
            <person name="Vaughn R."/>
            <person name="Liu B."/>
            <person name="Li W."/>
            <person name="Simpson S."/>
            <person name="Scheffler B."/>
            <person name="Saski C."/>
            <person name="Grover C."/>
            <person name="Hu G."/>
            <person name="Conover J."/>
            <person name="Carlson J."/>
            <person name="Shu S."/>
            <person name="Boston L."/>
            <person name="Williams M."/>
            <person name="Peterson D."/>
            <person name="Mcgee K."/>
            <person name="Jones D."/>
            <person name="Wendel J."/>
            <person name="Stelly D."/>
            <person name="Grimwood J."/>
            <person name="Schmutz J."/>
        </authorList>
    </citation>
    <scope>NUCLEOTIDE SEQUENCE [LARGE SCALE GENOMIC DNA]</scope>
    <source>
        <strain evidence="1">7179.01</strain>
    </source>
</reference>
<organism evidence="1 2">
    <name type="scientific">Gossypium tomentosum</name>
    <name type="common">Hawaiian cotton</name>
    <name type="synonym">Gossypium sandvicense</name>
    <dbReference type="NCBI Taxonomy" id="34277"/>
    <lineage>
        <taxon>Eukaryota</taxon>
        <taxon>Viridiplantae</taxon>
        <taxon>Streptophyta</taxon>
        <taxon>Embryophyta</taxon>
        <taxon>Tracheophyta</taxon>
        <taxon>Spermatophyta</taxon>
        <taxon>Magnoliopsida</taxon>
        <taxon>eudicotyledons</taxon>
        <taxon>Gunneridae</taxon>
        <taxon>Pentapetalae</taxon>
        <taxon>rosids</taxon>
        <taxon>malvids</taxon>
        <taxon>Malvales</taxon>
        <taxon>Malvaceae</taxon>
        <taxon>Malvoideae</taxon>
        <taxon>Gossypium</taxon>
    </lineage>
</organism>
<dbReference type="AlphaFoldDB" id="A0A5D2JA25"/>
<accession>A0A5D2JA25</accession>
<gene>
    <name evidence="1" type="ORF">ES332_D10G236200v1</name>
</gene>
<proteinExistence type="predicted"/>